<dbReference type="Pfam" id="PF03018">
    <property type="entry name" value="Dirigent"/>
    <property type="match status" value="1"/>
</dbReference>
<feature type="signal peptide" evidence="4">
    <location>
        <begin position="1"/>
        <end position="23"/>
    </location>
</feature>
<comment type="similarity">
    <text evidence="1 4">Belongs to the plant dirigent protein family.</text>
</comment>
<reference evidence="5 6" key="1">
    <citation type="journal article" date="2013" name="Proc. Natl. Acad. Sci. U.S.A.">
        <title>Fine-scale variation in meiotic recombination in Mimulus inferred from population shotgun sequencing.</title>
        <authorList>
            <person name="Hellsten U."/>
            <person name="Wright K.M."/>
            <person name="Jenkins J."/>
            <person name="Shu S."/>
            <person name="Yuan Y."/>
            <person name="Wessler S.R."/>
            <person name="Schmutz J."/>
            <person name="Willis J.H."/>
            <person name="Rokhsar D.S."/>
        </authorList>
    </citation>
    <scope>NUCLEOTIDE SEQUENCE [LARGE SCALE GENOMIC DNA]</scope>
    <source>
        <strain evidence="6">cv. DUN x IM62</strain>
    </source>
</reference>
<dbReference type="KEGG" id="egt:105957448"/>
<evidence type="ECO:0000313" key="5">
    <source>
        <dbReference type="EMBL" id="EYU37930.1"/>
    </source>
</evidence>
<dbReference type="Gene3D" id="2.40.480.10">
    <property type="entry name" value="Allene oxide cyclase-like"/>
    <property type="match status" value="1"/>
</dbReference>
<evidence type="ECO:0000256" key="3">
    <source>
        <dbReference type="ARBA" id="ARBA00022525"/>
    </source>
</evidence>
<dbReference type="OMA" id="MQPRREL"/>
<proteinExistence type="inferred from homology"/>
<dbReference type="Proteomes" id="UP000030748">
    <property type="component" value="Unassembled WGS sequence"/>
</dbReference>
<comment type="subcellular location">
    <subcellularLocation>
        <location evidence="4">Secreted</location>
        <location evidence="4">Extracellular space</location>
        <location evidence="4">Apoplast</location>
    </subcellularLocation>
</comment>
<evidence type="ECO:0000256" key="4">
    <source>
        <dbReference type="RuleBase" id="RU363099"/>
    </source>
</evidence>
<dbReference type="PANTHER" id="PTHR21495">
    <property type="entry name" value="NUCLEOPORIN-RELATED"/>
    <property type="match status" value="1"/>
</dbReference>
<accession>A0A022RGD8</accession>
<keyword evidence="4" id="KW-0052">Apoplast</keyword>
<dbReference type="AlphaFoldDB" id="A0A022RGD8"/>
<dbReference type="GO" id="GO:0009699">
    <property type="term" value="P:phenylpropanoid biosynthetic process"/>
    <property type="evidence" value="ECO:0007669"/>
    <property type="project" value="UniProtKB-ARBA"/>
</dbReference>
<evidence type="ECO:0000256" key="1">
    <source>
        <dbReference type="ARBA" id="ARBA00010746"/>
    </source>
</evidence>
<dbReference type="InterPro" id="IPR044859">
    <property type="entry name" value="Allene_oxi_cyc_Dirigent"/>
</dbReference>
<name>A0A022RGD8_ERYGU</name>
<feature type="chain" id="PRO_5008190040" description="Dirigent protein" evidence="4">
    <location>
        <begin position="24"/>
        <end position="187"/>
    </location>
</feature>
<dbReference type="STRING" id="4155.A0A022RGD8"/>
<keyword evidence="6" id="KW-1185">Reference proteome</keyword>
<dbReference type="eggNOG" id="ENOG502RY4Y">
    <property type="taxonomic scope" value="Eukaryota"/>
</dbReference>
<sequence>MAKQHIFLIVLFSLATMAAKSNGATPIKEFLQNIDQVKSKVTELQLYVQDIFTSPTPSNLPVAFANSTSASPTLFGLVAVLDDPIRVEPKPDAMIVGQAQGFFAFSSLEDTSFHMTFDLVFTRGRYNGSTLNVMGHNAYMQPRRELSIVGGTGAFRLARGIIGVSTVSMNATTGDAFFQYNITILHY</sequence>
<keyword evidence="3 4" id="KW-0964">Secreted</keyword>
<dbReference type="PhylomeDB" id="A0A022RGD8"/>
<dbReference type="GO" id="GO:0048046">
    <property type="term" value="C:apoplast"/>
    <property type="evidence" value="ECO:0007669"/>
    <property type="project" value="UniProtKB-SubCell"/>
</dbReference>
<keyword evidence="4" id="KW-0732">Signal</keyword>
<dbReference type="EMBL" id="KI630513">
    <property type="protein sequence ID" value="EYU37930.1"/>
    <property type="molecule type" value="Genomic_DNA"/>
</dbReference>
<gene>
    <name evidence="5" type="ORF">MIMGU_mgv11b012093mg</name>
</gene>
<comment type="subunit">
    <text evidence="2 4">Homodimer.</text>
</comment>
<organism evidence="5 6">
    <name type="scientific">Erythranthe guttata</name>
    <name type="common">Yellow monkey flower</name>
    <name type="synonym">Mimulus guttatus</name>
    <dbReference type="NCBI Taxonomy" id="4155"/>
    <lineage>
        <taxon>Eukaryota</taxon>
        <taxon>Viridiplantae</taxon>
        <taxon>Streptophyta</taxon>
        <taxon>Embryophyta</taxon>
        <taxon>Tracheophyta</taxon>
        <taxon>Spermatophyta</taxon>
        <taxon>Magnoliopsida</taxon>
        <taxon>eudicotyledons</taxon>
        <taxon>Gunneridae</taxon>
        <taxon>Pentapetalae</taxon>
        <taxon>asterids</taxon>
        <taxon>lamiids</taxon>
        <taxon>Lamiales</taxon>
        <taxon>Phrymaceae</taxon>
        <taxon>Erythranthe</taxon>
    </lineage>
</organism>
<dbReference type="OrthoDB" id="1864232at2759"/>
<comment type="function">
    <text evidence="4">Dirigent proteins impart stereoselectivity on the phenoxy radical-coupling reaction, yielding optically active lignans from two molecules of coniferyl alcohol in the biosynthesis of lignans, flavonolignans, and alkaloids and thus plays a central role in plant secondary metabolism.</text>
</comment>
<evidence type="ECO:0000256" key="2">
    <source>
        <dbReference type="ARBA" id="ARBA00011738"/>
    </source>
</evidence>
<evidence type="ECO:0000313" key="6">
    <source>
        <dbReference type="Proteomes" id="UP000030748"/>
    </source>
</evidence>
<protein>
    <recommendedName>
        <fullName evidence="4">Dirigent protein</fullName>
    </recommendedName>
</protein>
<dbReference type="InterPro" id="IPR004265">
    <property type="entry name" value="Dirigent"/>
</dbReference>